<protein>
    <recommendedName>
        <fullName evidence="1">Anti-CBASS protein Acb1-like N-terminal domain-containing protein</fullName>
    </recommendedName>
</protein>
<feature type="non-terminal residue" evidence="2">
    <location>
        <position position="92"/>
    </location>
</feature>
<gene>
    <name evidence="2" type="ORF">P409_34385</name>
</gene>
<dbReference type="Pfam" id="PF06381">
    <property type="entry name" value="Phage_portal_3"/>
    <property type="match status" value="1"/>
</dbReference>
<dbReference type="AlphaFoldDB" id="A0A0A0CX52"/>
<sequence>MFLDTLTNVLAGLFTARDKLAHDRFLHVVQDRGQLEAAYRGDWIARKVIDVPPFDMTREWRRWHADPAQIAAIEAEEARLGVQRKVARAAAA</sequence>
<comment type="caution">
    <text evidence="2">The sequence shown here is derived from an EMBL/GenBank/DDBJ whole genome shotgun (WGS) entry which is preliminary data.</text>
</comment>
<evidence type="ECO:0000313" key="2">
    <source>
        <dbReference type="EMBL" id="KGM30218.1"/>
    </source>
</evidence>
<accession>A0A0A0CX52</accession>
<name>A0A0A0CX52_9PROT</name>
<proteinExistence type="predicted"/>
<dbReference type="EMBL" id="JANX01000960">
    <property type="protein sequence ID" value="KGM30218.1"/>
    <property type="molecule type" value="Genomic_DNA"/>
</dbReference>
<dbReference type="RefSeq" id="WP_034849370.1">
    <property type="nucleotide sequence ID" value="NZ_JANX01000960.1"/>
</dbReference>
<dbReference type="InterPro" id="IPR024459">
    <property type="entry name" value="Acb1-like_N"/>
</dbReference>
<feature type="domain" description="Anti-CBASS protein Acb1-like N-terminal" evidence="1">
    <location>
        <begin position="34"/>
        <end position="89"/>
    </location>
</feature>
<reference evidence="2 3" key="1">
    <citation type="submission" date="2014-01" db="EMBL/GenBank/DDBJ databases">
        <title>Genome sequence determination for a cystic fibrosis isolate, Inquilinus limosus.</title>
        <authorList>
            <person name="Pino M."/>
            <person name="Di Conza J."/>
            <person name="Gutkind G."/>
        </authorList>
    </citation>
    <scope>NUCLEOTIDE SEQUENCE [LARGE SCALE GENOMIC DNA]</scope>
    <source>
        <strain evidence="2 3">MP06</strain>
    </source>
</reference>
<dbReference type="OrthoDB" id="7491028at2"/>
<dbReference type="Proteomes" id="UP000029995">
    <property type="component" value="Unassembled WGS sequence"/>
</dbReference>
<organism evidence="2 3">
    <name type="scientific">Inquilinus limosus MP06</name>
    <dbReference type="NCBI Taxonomy" id="1398085"/>
    <lineage>
        <taxon>Bacteria</taxon>
        <taxon>Pseudomonadati</taxon>
        <taxon>Pseudomonadota</taxon>
        <taxon>Alphaproteobacteria</taxon>
        <taxon>Rhodospirillales</taxon>
        <taxon>Rhodospirillaceae</taxon>
        <taxon>Inquilinus</taxon>
    </lineage>
</organism>
<evidence type="ECO:0000313" key="3">
    <source>
        <dbReference type="Proteomes" id="UP000029995"/>
    </source>
</evidence>
<evidence type="ECO:0000259" key="1">
    <source>
        <dbReference type="Pfam" id="PF06381"/>
    </source>
</evidence>